<accession>A0ABP0UQX1</accession>
<evidence type="ECO:0000313" key="3">
    <source>
        <dbReference type="Proteomes" id="UP001497512"/>
    </source>
</evidence>
<dbReference type="EMBL" id="OZ019897">
    <property type="protein sequence ID" value="CAK9225333.1"/>
    <property type="molecule type" value="Genomic_DNA"/>
</dbReference>
<reference evidence="2" key="1">
    <citation type="submission" date="2024-02" db="EMBL/GenBank/DDBJ databases">
        <authorList>
            <consortium name="ELIXIR-Norway"/>
            <consortium name="Elixir Norway"/>
        </authorList>
    </citation>
    <scope>NUCLEOTIDE SEQUENCE</scope>
</reference>
<dbReference type="Pfam" id="PF20133">
    <property type="entry name" value="HHL1-like"/>
    <property type="match status" value="1"/>
</dbReference>
<dbReference type="PANTHER" id="PTHR48191:SF2">
    <property type="entry name" value="PROTEIN HHL1, CHLOROPLASTIC"/>
    <property type="match status" value="1"/>
</dbReference>
<proteinExistence type="predicted"/>
<organism evidence="2 3">
    <name type="scientific">Sphagnum troendelagicum</name>
    <dbReference type="NCBI Taxonomy" id="128251"/>
    <lineage>
        <taxon>Eukaryota</taxon>
        <taxon>Viridiplantae</taxon>
        <taxon>Streptophyta</taxon>
        <taxon>Embryophyta</taxon>
        <taxon>Bryophyta</taxon>
        <taxon>Sphagnophytina</taxon>
        <taxon>Sphagnopsida</taxon>
        <taxon>Sphagnales</taxon>
        <taxon>Sphagnaceae</taxon>
        <taxon>Sphagnum</taxon>
    </lineage>
</organism>
<feature type="compositionally biased region" description="Basic and acidic residues" evidence="1">
    <location>
        <begin position="225"/>
        <end position="236"/>
    </location>
</feature>
<keyword evidence="3" id="KW-1185">Reference proteome</keyword>
<feature type="compositionally biased region" description="Polar residues" evidence="1">
    <location>
        <begin position="213"/>
        <end position="223"/>
    </location>
</feature>
<name>A0ABP0UQX1_9BRYO</name>
<feature type="region of interest" description="Disordered" evidence="1">
    <location>
        <begin position="52"/>
        <end position="75"/>
    </location>
</feature>
<dbReference type="PANTHER" id="PTHR48191">
    <property type="entry name" value="PROTEIN HHL1 CHLOROPLASTIC"/>
    <property type="match status" value="1"/>
</dbReference>
<evidence type="ECO:0000256" key="1">
    <source>
        <dbReference type="SAM" id="MobiDB-lite"/>
    </source>
</evidence>
<sequence length="236" mass="26227">MIKYLAIEVIIEIQSSHSIENDIILKIWHNLFSSLSERGEEERWRRTVGPLSVQAKGRRSPIPGRKPQPMPSLPKVDDDGNPKFVLFIRTKNVPRWYPLSIVTGGTTAKVMVAAMGNEWGKKFYQGTLTRNIAGVIYKDERAVKQAALKQYPVLKAATGFEYGYKIMDTKNPKAALFGSDVIQVPPQEELKSVVDKVKDFFGNTVEGVKESFGSLSTLPSGSQEGAEKKTDSKGPK</sequence>
<gene>
    <name evidence="2" type="ORF">CSSPTR1EN2_LOCUS17447</name>
</gene>
<dbReference type="Proteomes" id="UP001497512">
    <property type="component" value="Chromosome 5"/>
</dbReference>
<protein>
    <submittedName>
        <fullName evidence="2">Uncharacterized protein</fullName>
    </submittedName>
</protein>
<feature type="region of interest" description="Disordered" evidence="1">
    <location>
        <begin position="212"/>
        <end position="236"/>
    </location>
</feature>
<dbReference type="InterPro" id="IPR045388">
    <property type="entry name" value="HHL1-like"/>
</dbReference>
<evidence type="ECO:0000313" key="2">
    <source>
        <dbReference type="EMBL" id="CAK9225333.1"/>
    </source>
</evidence>